<dbReference type="Pfam" id="PF12299">
    <property type="entry name" value="DUF3627"/>
    <property type="match status" value="1"/>
</dbReference>
<reference evidence="2" key="1">
    <citation type="submission" date="2019-11" db="EMBL/GenBank/DDBJ databases">
        <title>Complete Genome Sequences of Seven New Chrysodeixis includens NPV Isolates from Minas Gerais and Mato Grosso States in Brazil.</title>
        <authorList>
            <person name="Craveiro S.R."/>
            <person name="Monteiro L.L.S."/>
            <person name="Santos L.A.V.M."/>
            <person name="Togawa R.C."/>
            <person name="Inglis P.W."/>
            <person name="Ribeiro Z.M.A."/>
            <person name="Ribeiro B.M."/>
            <person name="Castro M.E.B."/>
        </authorList>
    </citation>
    <scope>NUCLEOTIDE SEQUENCE</scope>
    <source>
        <strain evidence="2">ChinNPV-MT.A</strain>
        <strain evidence="3">ChinNPV-MT.E</strain>
    </source>
</reference>
<feature type="domain" description="Bro-N" evidence="1">
    <location>
        <begin position="42"/>
        <end position="161"/>
    </location>
</feature>
<gene>
    <name evidence="2" type="primary">ORF-129</name>
</gene>
<evidence type="ECO:0000313" key="2">
    <source>
        <dbReference type="EMBL" id="QGW49542.1"/>
    </source>
</evidence>
<sequence length="394" mass="46265">MFNFIKRLLFSDHAVDDNDSNHVDESDHFRRKRQQDTKSFSYIFNKKTLCFDQFSFLLRYLFHEDEIWILASDFAEGIGLNNIDEAIGFIENDRYKKTVRDLLNFKRKSRDVVDDDGDEKKIFVINKHGAMQILDNVNFENKIEFTTWLIENVFDAMKEQHLSSKKKPLPIVSLPIEEKMTEMLRVFDAFVKNTETFTMDTLTKNNEAIETLKTQMCENFAKIEKKISAQELCGQLEKYRIESNRNSYRGGGVDGHNIETNSENYVVDDCRFHGDVDSQSDDAGCRQMCRYESVRFPRDSSKHPRLAVFVKPLDNNSTQIAFLSGQTRRHRAMKRKYNDMELVYDSVHPNPQLAMLCLNEELDMKNFNYKKKTRRTFQVESSVETVKSFITENL</sequence>
<protein>
    <submittedName>
        <fullName evidence="2">38.7K protein</fullName>
    </submittedName>
</protein>
<accession>A0A1C8ZY63</accession>
<dbReference type="Pfam" id="PF02498">
    <property type="entry name" value="Bro-N"/>
    <property type="match status" value="1"/>
</dbReference>
<dbReference type="EMBL" id="MN689112">
    <property type="protein sequence ID" value="QGW49542.1"/>
    <property type="molecule type" value="Genomic_DNA"/>
</dbReference>
<organism evidence="2">
    <name type="scientific">Chrysodeixis includens nucleopolyhedrovirus</name>
    <dbReference type="NCBI Taxonomy" id="1207438"/>
    <lineage>
        <taxon>Viruses</taxon>
        <taxon>Viruses incertae sedis</taxon>
        <taxon>Naldaviricetes</taxon>
        <taxon>Lefavirales</taxon>
        <taxon>Baculoviridae</taxon>
        <taxon>Alphabaculovirus</taxon>
        <taxon>Alphabaculovirus chrincludentis</taxon>
        <taxon>Alphabaculovirus alterchrincludentis</taxon>
    </lineage>
</organism>
<dbReference type="EMBL" id="MN689116">
    <property type="protein sequence ID" value="QGW50102.1"/>
    <property type="molecule type" value="Genomic_DNA"/>
</dbReference>
<proteinExistence type="predicted"/>
<name>A0A1C8ZY63_9ABAC</name>
<dbReference type="InterPro" id="IPR003497">
    <property type="entry name" value="BRO_N_domain"/>
</dbReference>
<evidence type="ECO:0000259" key="1">
    <source>
        <dbReference type="PROSITE" id="PS51750"/>
    </source>
</evidence>
<dbReference type="InterPro" id="IPR022549">
    <property type="entry name" value="DUF3627"/>
</dbReference>
<evidence type="ECO:0000313" key="3">
    <source>
        <dbReference type="EMBL" id="QGW50102.1"/>
    </source>
</evidence>
<dbReference type="PROSITE" id="PS51750">
    <property type="entry name" value="BRO_N"/>
    <property type="match status" value="1"/>
</dbReference>